<evidence type="ECO:0000313" key="1">
    <source>
        <dbReference type="EMBL" id="CEK70675.1"/>
    </source>
</evidence>
<dbReference type="AlphaFoldDB" id="A0A0B6ZSE3"/>
<reference evidence="1" key="1">
    <citation type="submission" date="2014-12" db="EMBL/GenBank/DDBJ databases">
        <title>Insight into the proteome of Arion vulgaris.</title>
        <authorList>
            <person name="Aradska J."/>
            <person name="Bulat T."/>
            <person name="Smidak R."/>
            <person name="Sarate P."/>
            <person name="Gangsoo J."/>
            <person name="Sialana F."/>
            <person name="Bilban M."/>
            <person name="Lubec G."/>
        </authorList>
    </citation>
    <scope>NUCLEOTIDE SEQUENCE</scope>
    <source>
        <tissue evidence="1">Skin</tissue>
    </source>
</reference>
<organism evidence="1">
    <name type="scientific">Arion vulgaris</name>
    <dbReference type="NCBI Taxonomy" id="1028688"/>
    <lineage>
        <taxon>Eukaryota</taxon>
        <taxon>Metazoa</taxon>
        <taxon>Spiralia</taxon>
        <taxon>Lophotrochozoa</taxon>
        <taxon>Mollusca</taxon>
        <taxon>Gastropoda</taxon>
        <taxon>Heterobranchia</taxon>
        <taxon>Euthyneura</taxon>
        <taxon>Panpulmonata</taxon>
        <taxon>Eupulmonata</taxon>
        <taxon>Stylommatophora</taxon>
        <taxon>Helicina</taxon>
        <taxon>Arionoidea</taxon>
        <taxon>Arionidae</taxon>
        <taxon>Arion</taxon>
    </lineage>
</organism>
<gene>
    <name evidence="1" type="primary">ORF75189</name>
</gene>
<name>A0A0B6ZSE3_9EUPU</name>
<protein>
    <submittedName>
        <fullName evidence="1">Uncharacterized protein</fullName>
    </submittedName>
</protein>
<sequence>LPKVNEVSITYSKKFYKATQMMPTAIAFDSCSYKLVSTKLTTDNDTFVNHNSINWK</sequence>
<dbReference type="EMBL" id="HACG01023810">
    <property type="protein sequence ID" value="CEK70675.1"/>
    <property type="molecule type" value="Transcribed_RNA"/>
</dbReference>
<proteinExistence type="predicted"/>
<feature type="non-terminal residue" evidence="1">
    <location>
        <position position="1"/>
    </location>
</feature>
<accession>A0A0B6ZSE3</accession>